<proteinExistence type="predicted"/>
<evidence type="ECO:0000313" key="5">
    <source>
        <dbReference type="Proteomes" id="UP000199494"/>
    </source>
</evidence>
<name>A0A222VTI6_9PSEU</name>
<dbReference type="OrthoDB" id="5241784at2"/>
<keyword evidence="1" id="KW-0808">Transferase</keyword>
<dbReference type="InterPro" id="IPR050482">
    <property type="entry name" value="Sensor_HK_TwoCompSys"/>
</dbReference>
<protein>
    <submittedName>
        <fullName evidence="4">Two-component system, NarL family, sensor histidine kinase DesK</fullName>
    </submittedName>
</protein>
<dbReference type="RefSeq" id="WP_091809632.1">
    <property type="nucleotide sequence ID" value="NZ_CP016353.1"/>
</dbReference>
<keyword evidence="3" id="KW-0902">Two-component regulatory system</keyword>
<dbReference type="PANTHER" id="PTHR24421">
    <property type="entry name" value="NITRATE/NITRITE SENSOR PROTEIN NARX-RELATED"/>
    <property type="match status" value="1"/>
</dbReference>
<dbReference type="InterPro" id="IPR036890">
    <property type="entry name" value="HATPase_C_sf"/>
</dbReference>
<keyword evidence="2 4" id="KW-0418">Kinase</keyword>
<evidence type="ECO:0000313" key="4">
    <source>
        <dbReference type="EMBL" id="SDD77371.1"/>
    </source>
</evidence>
<dbReference type="PANTHER" id="PTHR24421:SF63">
    <property type="entry name" value="SENSOR HISTIDINE KINASE DESK"/>
    <property type="match status" value="1"/>
</dbReference>
<dbReference type="CDD" id="cd16917">
    <property type="entry name" value="HATPase_UhpB-NarQ-NarX-like"/>
    <property type="match status" value="1"/>
</dbReference>
<dbReference type="Gene3D" id="1.20.5.1930">
    <property type="match status" value="1"/>
</dbReference>
<keyword evidence="5" id="KW-1185">Reference proteome</keyword>
<gene>
    <name evidence="4" type="ORF">SAMN05421630_11288</name>
</gene>
<dbReference type="InterPro" id="IPR011712">
    <property type="entry name" value="Sig_transdc_His_kin_sub3_dim/P"/>
</dbReference>
<evidence type="ECO:0000256" key="2">
    <source>
        <dbReference type="ARBA" id="ARBA00022777"/>
    </source>
</evidence>
<dbReference type="Gene3D" id="3.30.565.10">
    <property type="entry name" value="Histidine kinase-like ATPase, C-terminal domain"/>
    <property type="match status" value="1"/>
</dbReference>
<dbReference type="AlphaFoldDB" id="A0A222VTI6"/>
<dbReference type="SUPFAM" id="SSF55874">
    <property type="entry name" value="ATPase domain of HSP90 chaperone/DNA topoisomerase II/histidine kinase"/>
    <property type="match status" value="1"/>
</dbReference>
<dbReference type="GO" id="GO:0016020">
    <property type="term" value="C:membrane"/>
    <property type="evidence" value="ECO:0007669"/>
    <property type="project" value="InterPro"/>
</dbReference>
<dbReference type="EMBL" id="FMZE01000012">
    <property type="protein sequence ID" value="SDD77371.1"/>
    <property type="molecule type" value="Genomic_DNA"/>
</dbReference>
<dbReference type="KEGG" id="pmad:BAY61_22020"/>
<sequence>MLIVVVLAALAVGPRLELPGWAAAVMFAVQVVQCLPATRRLRGWWTLAIQVAVFPWAGLPGFLAGSLLLIVRGWVRWAAFAAVVVAAGLMNTATVYDCANAIGNTISHGLVIFALTRLDELRVRLHATRGQLAEESVARERELASGELERSIGKALSEIIRLAGQGDPTRIIALAAETARRVRRPPDPVRVEAPDDLTPRLMVPIMITVHIVYLVVAVLFVAGAPLFAGYLLLIGAVVGLQLHHSLPRTQARRFPLLSWTLPAEIVLALVPLFLPGPPHSQLVGLAAGAVLISLPARFSWPLATSLLLAASFVLTVRGVATHELLAATIDTAVLAVIFHGIAETTRVVGQVGEARRQLAEIAVTRERRRIAKDVHDFLGYGITAITIKAELAVRVPGSAGAELDEIATLARRSLAELVAVPDDGADVCFDEELESARDVLRAAGTEARFALGHPALPARVDALLATVLREAVTNVLRHSKAEVCAVETRLSGNEVLLRVANDRVLRKDGESGQGSGIANLSARCSALGGTFATRTDGEHFEIVVRQPLAE</sequence>
<dbReference type="Proteomes" id="UP000199494">
    <property type="component" value="Unassembled WGS sequence"/>
</dbReference>
<accession>A0A222VTI6</accession>
<dbReference type="GO" id="GO:0046983">
    <property type="term" value="F:protein dimerization activity"/>
    <property type="evidence" value="ECO:0007669"/>
    <property type="project" value="InterPro"/>
</dbReference>
<dbReference type="Pfam" id="PF07730">
    <property type="entry name" value="HisKA_3"/>
    <property type="match status" value="1"/>
</dbReference>
<dbReference type="GO" id="GO:0000155">
    <property type="term" value="F:phosphorelay sensor kinase activity"/>
    <property type="evidence" value="ECO:0007669"/>
    <property type="project" value="InterPro"/>
</dbReference>
<reference evidence="4 5" key="1">
    <citation type="submission" date="2016-10" db="EMBL/GenBank/DDBJ databases">
        <authorList>
            <person name="de Groot N.N."/>
        </authorList>
    </citation>
    <scope>NUCLEOTIDE SEQUENCE [LARGE SCALE GENOMIC DNA]</scope>
    <source>
        <strain evidence="4 5">CGMCC 4.5506</strain>
    </source>
</reference>
<organism evidence="4 5">
    <name type="scientific">Prauserella marina</name>
    <dbReference type="NCBI Taxonomy" id="530584"/>
    <lineage>
        <taxon>Bacteria</taxon>
        <taxon>Bacillati</taxon>
        <taxon>Actinomycetota</taxon>
        <taxon>Actinomycetes</taxon>
        <taxon>Pseudonocardiales</taxon>
        <taxon>Pseudonocardiaceae</taxon>
        <taxon>Prauserella</taxon>
    </lineage>
</organism>
<evidence type="ECO:0000256" key="1">
    <source>
        <dbReference type="ARBA" id="ARBA00022679"/>
    </source>
</evidence>
<evidence type="ECO:0000256" key="3">
    <source>
        <dbReference type="ARBA" id="ARBA00023012"/>
    </source>
</evidence>
<dbReference type="STRING" id="530584.SAMN05421630_11288"/>